<dbReference type="OrthoDB" id="6623314at2759"/>
<protein>
    <submittedName>
        <fullName evidence="1">General transcription factor II-I repeat domain-containing protein 2</fullName>
    </submittedName>
</protein>
<sequence>MLNLIPLYETTKGDDIFLAVNKTIIDCGGFQKCSCIVTDGAKARTGTVTGFVGLLKEKGINCPLIHCTIHQEALWGNLCAKRMP</sequence>
<reference evidence="1" key="1">
    <citation type="submission" date="2020-08" db="EMBL/GenBank/DDBJ databases">
        <title>Multicomponent nature underlies the extraordinary mechanical properties of spider dragline silk.</title>
        <authorList>
            <person name="Kono N."/>
            <person name="Nakamura H."/>
            <person name="Mori M."/>
            <person name="Yoshida Y."/>
            <person name="Ohtoshi R."/>
            <person name="Malay A.D."/>
            <person name="Moran D.A.P."/>
            <person name="Tomita M."/>
            <person name="Numata K."/>
            <person name="Arakawa K."/>
        </authorList>
    </citation>
    <scope>NUCLEOTIDE SEQUENCE</scope>
</reference>
<keyword evidence="2" id="KW-1185">Reference proteome</keyword>
<dbReference type="PANTHER" id="PTHR45913:SF20">
    <property type="entry name" value="GENERAL TRANSCRIPTION FACTOR II-I REPEAT DOMAIN-CONTAINING PROTEIN 2"/>
    <property type="match status" value="1"/>
</dbReference>
<dbReference type="EMBL" id="BMAV01020692">
    <property type="protein sequence ID" value="GFY74337.1"/>
    <property type="molecule type" value="Genomic_DNA"/>
</dbReference>
<organism evidence="1 2">
    <name type="scientific">Trichonephila inaurata madagascariensis</name>
    <dbReference type="NCBI Taxonomy" id="2747483"/>
    <lineage>
        <taxon>Eukaryota</taxon>
        <taxon>Metazoa</taxon>
        <taxon>Ecdysozoa</taxon>
        <taxon>Arthropoda</taxon>
        <taxon>Chelicerata</taxon>
        <taxon>Arachnida</taxon>
        <taxon>Araneae</taxon>
        <taxon>Araneomorphae</taxon>
        <taxon>Entelegynae</taxon>
        <taxon>Araneoidea</taxon>
        <taxon>Nephilidae</taxon>
        <taxon>Trichonephila</taxon>
        <taxon>Trichonephila inaurata</taxon>
    </lineage>
</organism>
<evidence type="ECO:0000313" key="1">
    <source>
        <dbReference type="EMBL" id="GFY74337.1"/>
    </source>
</evidence>
<proteinExistence type="predicted"/>
<accession>A0A8X6YLV4</accession>
<evidence type="ECO:0000313" key="2">
    <source>
        <dbReference type="Proteomes" id="UP000886998"/>
    </source>
</evidence>
<name>A0A8X6YLV4_9ARAC</name>
<dbReference type="AlphaFoldDB" id="A0A8X6YLV4"/>
<dbReference type="PANTHER" id="PTHR45913">
    <property type="entry name" value="EPM2A-INTERACTING PROTEIN 1"/>
    <property type="match status" value="1"/>
</dbReference>
<comment type="caution">
    <text evidence="1">The sequence shown here is derived from an EMBL/GenBank/DDBJ whole genome shotgun (WGS) entry which is preliminary data.</text>
</comment>
<gene>
    <name evidence="1" type="primary">KGM_204240</name>
    <name evidence="1" type="ORF">TNIN_440351</name>
</gene>
<dbReference type="Proteomes" id="UP000886998">
    <property type="component" value="Unassembled WGS sequence"/>
</dbReference>